<dbReference type="GO" id="GO:0008806">
    <property type="term" value="F:carboxymethylenebutenolidase activity"/>
    <property type="evidence" value="ECO:0007669"/>
    <property type="project" value="UniProtKB-EC"/>
</dbReference>
<dbReference type="InterPro" id="IPR051049">
    <property type="entry name" value="Dienelactone_hydrolase-like"/>
</dbReference>
<dbReference type="Proteomes" id="UP000781958">
    <property type="component" value="Unassembled WGS sequence"/>
</dbReference>
<keyword evidence="2" id="KW-0378">Hydrolase</keyword>
<proteinExistence type="predicted"/>
<dbReference type="SUPFAM" id="SSF53474">
    <property type="entry name" value="alpha/beta-Hydrolases"/>
    <property type="match status" value="1"/>
</dbReference>
<evidence type="ECO:0000313" key="3">
    <source>
        <dbReference type="Proteomes" id="UP000781958"/>
    </source>
</evidence>
<reference evidence="2 3" key="1">
    <citation type="submission" date="2021-03" db="EMBL/GenBank/DDBJ databases">
        <title>Genomic Encyclopedia of Type Strains, Phase III (KMG-III): the genomes of soil and plant-associated and newly described type strains.</title>
        <authorList>
            <person name="Whitman W."/>
        </authorList>
    </citation>
    <scope>NUCLEOTIDE SEQUENCE [LARGE SCALE GENOMIC DNA]</scope>
    <source>
        <strain evidence="2 3">IMMIB AFH-6</strain>
    </source>
</reference>
<dbReference type="InterPro" id="IPR002925">
    <property type="entry name" value="Dienelactn_hydro"/>
</dbReference>
<gene>
    <name evidence="2" type="ORF">J2851_003017</name>
</gene>
<protein>
    <submittedName>
        <fullName evidence="2">Carboxymethylenebutenolidase</fullName>
        <ecNumber evidence="2">3.1.1.45</ecNumber>
    </submittedName>
</protein>
<evidence type="ECO:0000259" key="1">
    <source>
        <dbReference type="Pfam" id="PF01738"/>
    </source>
</evidence>
<dbReference type="Pfam" id="PF01738">
    <property type="entry name" value="DLH"/>
    <property type="match status" value="1"/>
</dbReference>
<keyword evidence="3" id="KW-1185">Reference proteome</keyword>
<comment type="caution">
    <text evidence="2">The sequence shown here is derived from an EMBL/GenBank/DDBJ whole genome shotgun (WGS) entry which is preliminary data.</text>
</comment>
<organism evidence="2 3">
    <name type="scientific">Azospirillum rugosum</name>
    <dbReference type="NCBI Taxonomy" id="416170"/>
    <lineage>
        <taxon>Bacteria</taxon>
        <taxon>Pseudomonadati</taxon>
        <taxon>Pseudomonadota</taxon>
        <taxon>Alphaproteobacteria</taxon>
        <taxon>Rhodospirillales</taxon>
        <taxon>Azospirillaceae</taxon>
        <taxon>Azospirillum</taxon>
    </lineage>
</organism>
<dbReference type="InterPro" id="IPR029058">
    <property type="entry name" value="AB_hydrolase_fold"/>
</dbReference>
<dbReference type="PANTHER" id="PTHR46623">
    <property type="entry name" value="CARBOXYMETHYLENEBUTENOLIDASE-RELATED"/>
    <property type="match status" value="1"/>
</dbReference>
<accession>A0ABS4SKZ0</accession>
<sequence>MDDSESDDRRTRAGTTIRLHAADGQALNAYRVRPQGPASGALVVLHEIFGVTTHIRNVCDRFATQGYSVVAPALFDRVRPAVELGYDADGIAAGRVLRDAVGWDASLRDVQAAIDAAAADGPVAVLGYCLGGTLAFLAAARLTGLYGAVGYYGGQIVQFIDETPRVPLLLHFGEFDPRVGAEDRERIRRRHPEAEIHSHPADHGFNCDHRKEWHAPSAAKALATTLDFLDRHRPPA</sequence>
<dbReference type="Gene3D" id="3.40.50.1820">
    <property type="entry name" value="alpha/beta hydrolase"/>
    <property type="match status" value="1"/>
</dbReference>
<dbReference type="EMBL" id="JAGINP010000010">
    <property type="protein sequence ID" value="MBP2293234.1"/>
    <property type="molecule type" value="Genomic_DNA"/>
</dbReference>
<dbReference type="EC" id="3.1.1.45" evidence="2"/>
<name>A0ABS4SKZ0_9PROT</name>
<feature type="domain" description="Dienelactone hydrolase" evidence="1">
    <location>
        <begin position="28"/>
        <end position="231"/>
    </location>
</feature>
<evidence type="ECO:0000313" key="2">
    <source>
        <dbReference type="EMBL" id="MBP2293234.1"/>
    </source>
</evidence>
<dbReference type="RefSeq" id="WP_246500666.1">
    <property type="nucleotide sequence ID" value="NZ_JAGINP010000010.1"/>
</dbReference>
<dbReference type="PANTHER" id="PTHR46623:SF6">
    <property type="entry name" value="ALPHA_BETA-HYDROLASES SUPERFAMILY PROTEIN"/>
    <property type="match status" value="1"/>
</dbReference>